<accession>A0A3P7LX47</accession>
<dbReference type="OrthoDB" id="284473at2759"/>
<name>A0A3P7LX47_DIBLA</name>
<sequence length="170" mass="18824">MTSGHCNNLDTKASLVHLELFLFPNLCLSREAELSLVLKPLPVSEPAVGCFVASVQDLLENLRLRLFVDLTVLPTIEPLCTANSYPVTHRQFLVQESATETVTGQTANWACLRYRLGQQLFSAQPTGSNSIQADVEMVCVRRLGVQIPYERDCTFLLGGITIVDTDANWL</sequence>
<reference evidence="1 2" key="1">
    <citation type="submission" date="2018-11" db="EMBL/GenBank/DDBJ databases">
        <authorList>
            <consortium name="Pathogen Informatics"/>
        </authorList>
    </citation>
    <scope>NUCLEOTIDE SEQUENCE [LARGE SCALE GENOMIC DNA]</scope>
</reference>
<evidence type="ECO:0000313" key="2">
    <source>
        <dbReference type="Proteomes" id="UP000281553"/>
    </source>
</evidence>
<dbReference type="Proteomes" id="UP000281553">
    <property type="component" value="Unassembled WGS sequence"/>
</dbReference>
<proteinExistence type="predicted"/>
<protein>
    <submittedName>
        <fullName evidence="1">Uncharacterized protein</fullName>
    </submittedName>
</protein>
<organism evidence="1 2">
    <name type="scientific">Dibothriocephalus latus</name>
    <name type="common">Fish tapeworm</name>
    <name type="synonym">Diphyllobothrium latum</name>
    <dbReference type="NCBI Taxonomy" id="60516"/>
    <lineage>
        <taxon>Eukaryota</taxon>
        <taxon>Metazoa</taxon>
        <taxon>Spiralia</taxon>
        <taxon>Lophotrochozoa</taxon>
        <taxon>Platyhelminthes</taxon>
        <taxon>Cestoda</taxon>
        <taxon>Eucestoda</taxon>
        <taxon>Diphyllobothriidea</taxon>
        <taxon>Diphyllobothriidae</taxon>
        <taxon>Dibothriocephalus</taxon>
    </lineage>
</organism>
<evidence type="ECO:0000313" key="1">
    <source>
        <dbReference type="EMBL" id="VDN14678.1"/>
    </source>
</evidence>
<dbReference type="EMBL" id="UYRU01060018">
    <property type="protein sequence ID" value="VDN14678.1"/>
    <property type="molecule type" value="Genomic_DNA"/>
</dbReference>
<gene>
    <name evidence="1" type="ORF">DILT_LOCUS10509</name>
</gene>
<keyword evidence="2" id="KW-1185">Reference proteome</keyword>
<dbReference type="AlphaFoldDB" id="A0A3P7LX47"/>